<dbReference type="EMBL" id="CP017103">
    <property type="protein sequence ID" value="APO69925.1"/>
    <property type="molecule type" value="Genomic_DNA"/>
</dbReference>
<dbReference type="Gene3D" id="3.40.50.720">
    <property type="entry name" value="NAD(P)-binding Rossmann-like Domain"/>
    <property type="match status" value="2"/>
</dbReference>
<proteinExistence type="predicted"/>
<dbReference type="AlphaFoldDB" id="A0A1L5NPT8"/>
<sequence>MAEGAHFLTKQDGLEVQAQMSSPWRMVPRVSRARKMEALSSMANIADYRAVIKAGANIGLLHRADHRCGQGVWKRPESLTPGLFSAYRLGRTIVNDGA</sequence>
<name>A0A1L5NPT8_9HYPH</name>
<geneLocation type="plasmid" evidence="2">
    <name>prgalie4872a 2</name>
</geneLocation>
<gene>
    <name evidence="1" type="ORF">IE4872_PB00052</name>
</gene>
<dbReference type="Proteomes" id="UP000184749">
    <property type="component" value="Plasmid pRgalIE4872a"/>
</dbReference>
<evidence type="ECO:0000313" key="2">
    <source>
        <dbReference type="Proteomes" id="UP000184749"/>
    </source>
</evidence>
<evidence type="ECO:0000313" key="1">
    <source>
        <dbReference type="EMBL" id="APO69925.1"/>
    </source>
</evidence>
<accession>A0A1L5NPT8</accession>
<protein>
    <submittedName>
        <fullName evidence="1">Uncharacterized protein</fullName>
    </submittedName>
</protein>
<reference evidence="1 2" key="1">
    <citation type="submission" date="2016-09" db="EMBL/GenBank/DDBJ databases">
        <title>The complete genome sequences of Rhizobium gallicum, symbiovars gallicum and phaseoli, symbionts associated to common bean (Phaseolus vulgaris).</title>
        <authorList>
            <person name="Bustos P."/>
            <person name="Santamaria R.I."/>
            <person name="Perez-Carrascal O.M."/>
            <person name="Juarez S."/>
            <person name="Lozano L."/>
            <person name="Martinez-Flores I."/>
            <person name="Martinez-Romero E."/>
            <person name="Cevallos M."/>
            <person name="Romero D."/>
            <person name="Davila G."/>
            <person name="Gonzalez V."/>
        </authorList>
    </citation>
    <scope>NUCLEOTIDE SEQUENCE [LARGE SCALE GENOMIC DNA]</scope>
    <source>
        <strain evidence="1 2">IE4872</strain>
        <plasmid evidence="2">prgalie4872a 2</plasmid>
    </source>
</reference>
<organism evidence="1 2">
    <name type="scientific">Rhizobium gallicum</name>
    <dbReference type="NCBI Taxonomy" id="56730"/>
    <lineage>
        <taxon>Bacteria</taxon>
        <taxon>Pseudomonadati</taxon>
        <taxon>Pseudomonadota</taxon>
        <taxon>Alphaproteobacteria</taxon>
        <taxon>Hyphomicrobiales</taxon>
        <taxon>Rhizobiaceae</taxon>
        <taxon>Rhizobium/Agrobacterium group</taxon>
        <taxon>Rhizobium</taxon>
    </lineage>
</organism>
<keyword evidence="1" id="KW-0614">Plasmid</keyword>